<dbReference type="InterPro" id="IPR000160">
    <property type="entry name" value="GGDEF_dom"/>
</dbReference>
<dbReference type="PROSITE" id="PS50887">
    <property type="entry name" value="GGDEF"/>
    <property type="match status" value="1"/>
</dbReference>
<dbReference type="GO" id="GO:0052621">
    <property type="term" value="F:diguanylate cyclase activity"/>
    <property type="evidence" value="ECO:0007669"/>
    <property type="project" value="TreeGrafter"/>
</dbReference>
<accession>A0A1J1LNB9</accession>
<gene>
    <name evidence="4" type="ORF">PL9214640055</name>
</gene>
<dbReference type="NCBIfam" id="TIGR00254">
    <property type="entry name" value="GGDEF"/>
    <property type="match status" value="1"/>
</dbReference>
<dbReference type="SUPFAM" id="SSF52172">
    <property type="entry name" value="CheY-like"/>
    <property type="match status" value="1"/>
</dbReference>
<dbReference type="InterPro" id="IPR043128">
    <property type="entry name" value="Rev_trsase/Diguanyl_cyclase"/>
</dbReference>
<feature type="domain" description="GGDEF" evidence="3">
    <location>
        <begin position="206"/>
        <end position="343"/>
    </location>
</feature>
<dbReference type="GO" id="GO:1902201">
    <property type="term" value="P:negative regulation of bacterial-type flagellum-dependent cell motility"/>
    <property type="evidence" value="ECO:0007669"/>
    <property type="project" value="TreeGrafter"/>
</dbReference>
<dbReference type="OrthoDB" id="453368at2"/>
<dbReference type="InterPro" id="IPR029787">
    <property type="entry name" value="Nucleotide_cyclase"/>
</dbReference>
<dbReference type="GO" id="GO:0000160">
    <property type="term" value="P:phosphorelay signal transduction system"/>
    <property type="evidence" value="ECO:0007669"/>
    <property type="project" value="InterPro"/>
</dbReference>
<dbReference type="GO" id="GO:0005886">
    <property type="term" value="C:plasma membrane"/>
    <property type="evidence" value="ECO:0007669"/>
    <property type="project" value="TreeGrafter"/>
</dbReference>
<dbReference type="Pfam" id="PF00072">
    <property type="entry name" value="Response_reg"/>
    <property type="match status" value="1"/>
</dbReference>
<evidence type="ECO:0000256" key="1">
    <source>
        <dbReference type="PROSITE-ProRule" id="PRU00169"/>
    </source>
</evidence>
<dbReference type="GO" id="GO:0043709">
    <property type="term" value="P:cell adhesion involved in single-species biofilm formation"/>
    <property type="evidence" value="ECO:0007669"/>
    <property type="project" value="TreeGrafter"/>
</dbReference>
<feature type="modified residue" description="4-aspartylphosphate" evidence="1">
    <location>
        <position position="61"/>
    </location>
</feature>
<dbReference type="InterPro" id="IPR001789">
    <property type="entry name" value="Sig_transdc_resp-reg_receiver"/>
</dbReference>
<evidence type="ECO:0000259" key="2">
    <source>
        <dbReference type="PROSITE" id="PS50110"/>
    </source>
</evidence>
<dbReference type="SMART" id="SM00448">
    <property type="entry name" value="REC"/>
    <property type="match status" value="1"/>
</dbReference>
<dbReference type="PROSITE" id="PS50110">
    <property type="entry name" value="RESPONSE_REGULATORY"/>
    <property type="match status" value="1"/>
</dbReference>
<evidence type="ECO:0000313" key="5">
    <source>
        <dbReference type="Proteomes" id="UP000184315"/>
    </source>
</evidence>
<dbReference type="Gene3D" id="3.40.50.2300">
    <property type="match status" value="1"/>
</dbReference>
<dbReference type="SUPFAM" id="SSF55073">
    <property type="entry name" value="Nucleotide cyclase"/>
    <property type="match status" value="1"/>
</dbReference>
<protein>
    <submittedName>
        <fullName evidence="4">Diguanylate cyclase (GGDEF) domain-containing protein</fullName>
    </submittedName>
</protein>
<dbReference type="InterPro" id="IPR011006">
    <property type="entry name" value="CheY-like_superfamily"/>
</dbReference>
<dbReference type="Proteomes" id="UP000184315">
    <property type="component" value="Unassembled WGS sequence"/>
</dbReference>
<dbReference type="AlphaFoldDB" id="A0A1J1LNB9"/>
<name>A0A1J1LNB9_9CYAN</name>
<dbReference type="PANTHER" id="PTHR45138:SF9">
    <property type="entry name" value="DIGUANYLATE CYCLASE DGCM-RELATED"/>
    <property type="match status" value="1"/>
</dbReference>
<dbReference type="InterPro" id="IPR050469">
    <property type="entry name" value="Diguanylate_Cyclase"/>
</dbReference>
<evidence type="ECO:0000313" key="4">
    <source>
        <dbReference type="EMBL" id="CUR34048.1"/>
    </source>
</evidence>
<keyword evidence="1" id="KW-0597">Phosphoprotein</keyword>
<dbReference type="RefSeq" id="WP_072720555.1">
    <property type="nucleotide sequence ID" value="NZ_LN889812.1"/>
</dbReference>
<dbReference type="STRING" id="671072.PL9214640055"/>
<dbReference type="EMBL" id="CZDF01000171">
    <property type="protein sequence ID" value="CUR34048.1"/>
    <property type="molecule type" value="Genomic_DNA"/>
</dbReference>
<dbReference type="FunFam" id="3.30.70.270:FF:000001">
    <property type="entry name" value="Diguanylate cyclase domain protein"/>
    <property type="match status" value="1"/>
</dbReference>
<dbReference type="PANTHER" id="PTHR45138">
    <property type="entry name" value="REGULATORY COMPONENTS OF SENSORY TRANSDUCTION SYSTEM"/>
    <property type="match status" value="1"/>
</dbReference>
<keyword evidence="5" id="KW-1185">Reference proteome</keyword>
<feature type="domain" description="Response regulatory" evidence="2">
    <location>
        <begin position="12"/>
        <end position="128"/>
    </location>
</feature>
<dbReference type="SMART" id="SM00267">
    <property type="entry name" value="GGDEF"/>
    <property type="match status" value="1"/>
</dbReference>
<dbReference type="Gene3D" id="3.30.70.270">
    <property type="match status" value="1"/>
</dbReference>
<dbReference type="Pfam" id="PF00990">
    <property type="entry name" value="GGDEF"/>
    <property type="match status" value="1"/>
</dbReference>
<dbReference type="CDD" id="cd01949">
    <property type="entry name" value="GGDEF"/>
    <property type="match status" value="1"/>
</dbReference>
<proteinExistence type="predicted"/>
<dbReference type="CDD" id="cd19920">
    <property type="entry name" value="REC_PA4781-like"/>
    <property type="match status" value="1"/>
</dbReference>
<sequence>MNNDQNSLNSCEILIIDDYPDNLRVLAAILSEQGYRVRKAINGKIALATIETQIPDLILLDIQLPDINGYELCRQIKAHPKTDSIPILMISVHDQPEDIVRAFSEGAVDYIKKPFQPEEVIVRVKTQLMIRHLHHQLKSQNQTLFEKNYQLKLEVEQRMQMEDALKEANSKLQKLAFIDSLTGLGNRRYFDDQLPRSWRQMARNKQFISLILCDLDYFKTYNDTYGHPAGDLCLKQVAHAINRAVKRPGDAVFRYGGEEFVIILPETPLDGAIQVTKNIQLEVEQLHLLHTNFSIYRQITLSFGISGQYPNPNTSPTGLVIQADQALYEAKSKGRNTYVVYSFPSHV</sequence>
<organism evidence="4 5">
    <name type="scientific">Planktothrix tepida PCC 9214</name>
    <dbReference type="NCBI Taxonomy" id="671072"/>
    <lineage>
        <taxon>Bacteria</taxon>
        <taxon>Bacillati</taxon>
        <taxon>Cyanobacteriota</taxon>
        <taxon>Cyanophyceae</taxon>
        <taxon>Oscillatoriophycideae</taxon>
        <taxon>Oscillatoriales</taxon>
        <taxon>Microcoleaceae</taxon>
        <taxon>Planktothrix</taxon>
    </lineage>
</organism>
<evidence type="ECO:0000259" key="3">
    <source>
        <dbReference type="PROSITE" id="PS50887"/>
    </source>
</evidence>
<reference evidence="5" key="1">
    <citation type="submission" date="2015-10" db="EMBL/GenBank/DDBJ databases">
        <authorList>
            <person name="Regsiter A."/>
            <person name="william w."/>
        </authorList>
    </citation>
    <scope>NUCLEOTIDE SEQUENCE [LARGE SCALE GENOMIC DNA]</scope>
</reference>